<sequence length="157" mass="16657">MGKTTSCLILIWGCFCSVSTQLTDTQDTSAEVLPPPAAPTPPPAAAKAPTPPPVATPEINSTSKAGFDTTSTPPLVAANMTAKLPPVPSVGRKTAVKDASQQDLSHLAVLQVMLTSYVEVRNETITELINLFFQELNLDPTTLMATITKIEKVRDDP</sequence>
<dbReference type="AlphaFoldDB" id="A0A3S2MDX2"/>
<dbReference type="Proteomes" id="UP000283210">
    <property type="component" value="Chromosome 4"/>
</dbReference>
<feature type="region of interest" description="Disordered" evidence="1">
    <location>
        <begin position="27"/>
        <end position="72"/>
    </location>
</feature>
<accession>A0A3S2MDX2</accession>
<evidence type="ECO:0000256" key="2">
    <source>
        <dbReference type="SAM" id="SignalP"/>
    </source>
</evidence>
<evidence type="ECO:0000313" key="3">
    <source>
        <dbReference type="EMBL" id="RVE73611.1"/>
    </source>
</evidence>
<protein>
    <submittedName>
        <fullName evidence="3">Uncharacterized protein</fullName>
    </submittedName>
</protein>
<reference evidence="3 4" key="1">
    <citation type="submission" date="2018-11" db="EMBL/GenBank/DDBJ databases">
        <authorList>
            <person name="Lopez-Roques C."/>
            <person name="Donnadieu C."/>
            <person name="Bouchez O."/>
            <person name="Klopp C."/>
            <person name="Cabau C."/>
            <person name="Zahm M."/>
        </authorList>
    </citation>
    <scope>NUCLEOTIDE SEQUENCE [LARGE SCALE GENOMIC DNA]</scope>
    <source>
        <strain evidence="3">RS831</strain>
        <tissue evidence="3">Whole body</tissue>
    </source>
</reference>
<gene>
    <name evidence="3" type="ORF">OJAV_G00033200</name>
</gene>
<proteinExistence type="predicted"/>
<reference evidence="3 4" key="2">
    <citation type="submission" date="2019-01" db="EMBL/GenBank/DDBJ databases">
        <title>A chromosome length genome reference of the Java medaka (oryzias javanicus).</title>
        <authorList>
            <person name="Herpin A."/>
            <person name="Takehana Y."/>
            <person name="Naruse K."/>
            <person name="Ansai S."/>
            <person name="Kawaguchi M."/>
        </authorList>
    </citation>
    <scope>NUCLEOTIDE SEQUENCE [LARGE SCALE GENOMIC DNA]</scope>
    <source>
        <strain evidence="3">RS831</strain>
        <tissue evidence="3">Whole body</tissue>
    </source>
</reference>
<evidence type="ECO:0000256" key="1">
    <source>
        <dbReference type="SAM" id="MobiDB-lite"/>
    </source>
</evidence>
<organism evidence="3 4">
    <name type="scientific">Oryzias javanicus</name>
    <name type="common">Javanese ricefish</name>
    <name type="synonym">Aplocheilus javanicus</name>
    <dbReference type="NCBI Taxonomy" id="123683"/>
    <lineage>
        <taxon>Eukaryota</taxon>
        <taxon>Metazoa</taxon>
        <taxon>Chordata</taxon>
        <taxon>Craniata</taxon>
        <taxon>Vertebrata</taxon>
        <taxon>Euteleostomi</taxon>
        <taxon>Actinopterygii</taxon>
        <taxon>Neopterygii</taxon>
        <taxon>Teleostei</taxon>
        <taxon>Neoteleostei</taxon>
        <taxon>Acanthomorphata</taxon>
        <taxon>Ovalentaria</taxon>
        <taxon>Atherinomorphae</taxon>
        <taxon>Beloniformes</taxon>
        <taxon>Adrianichthyidae</taxon>
        <taxon>Oryziinae</taxon>
        <taxon>Oryzias</taxon>
    </lineage>
</organism>
<feature type="compositionally biased region" description="Polar residues" evidence="1">
    <location>
        <begin position="58"/>
        <end position="72"/>
    </location>
</feature>
<dbReference type="EMBL" id="CM012440">
    <property type="protein sequence ID" value="RVE73611.1"/>
    <property type="molecule type" value="Genomic_DNA"/>
</dbReference>
<dbReference type="OrthoDB" id="8965213at2759"/>
<feature type="signal peptide" evidence="2">
    <location>
        <begin position="1"/>
        <end position="20"/>
    </location>
</feature>
<evidence type="ECO:0000313" key="4">
    <source>
        <dbReference type="Proteomes" id="UP000283210"/>
    </source>
</evidence>
<name>A0A3S2MDX2_ORYJA</name>
<feature type="compositionally biased region" description="Pro residues" evidence="1">
    <location>
        <begin position="33"/>
        <end position="55"/>
    </location>
</feature>
<keyword evidence="2" id="KW-0732">Signal</keyword>
<keyword evidence="4" id="KW-1185">Reference proteome</keyword>
<feature type="chain" id="PRO_5018558524" evidence="2">
    <location>
        <begin position="21"/>
        <end position="157"/>
    </location>
</feature>